<evidence type="ECO:0000313" key="1">
    <source>
        <dbReference type="EMBL" id="GBM75204.1"/>
    </source>
</evidence>
<reference evidence="1 2" key="1">
    <citation type="journal article" date="2019" name="Sci. Rep.">
        <title>Orb-weaving spider Araneus ventricosus genome elucidates the spidroin gene catalogue.</title>
        <authorList>
            <person name="Kono N."/>
            <person name="Nakamura H."/>
            <person name="Ohtoshi R."/>
            <person name="Moran D.A.P."/>
            <person name="Shinohara A."/>
            <person name="Yoshida Y."/>
            <person name="Fujiwara M."/>
            <person name="Mori M."/>
            <person name="Tomita M."/>
            <person name="Arakawa K."/>
        </authorList>
    </citation>
    <scope>NUCLEOTIDE SEQUENCE [LARGE SCALE GENOMIC DNA]</scope>
</reference>
<evidence type="ECO:0000313" key="2">
    <source>
        <dbReference type="Proteomes" id="UP000499080"/>
    </source>
</evidence>
<gene>
    <name evidence="1" type="ORF">AVEN_127266_1</name>
</gene>
<dbReference type="AlphaFoldDB" id="A0A4Y2IC23"/>
<dbReference type="Proteomes" id="UP000499080">
    <property type="component" value="Unassembled WGS sequence"/>
</dbReference>
<name>A0A4Y2IC23_ARAVE</name>
<protein>
    <submittedName>
        <fullName evidence="1">Uncharacterized protein</fullName>
    </submittedName>
</protein>
<sequence>MTSVPRPTNKLFRAHKWAAAHGLGTSALAKPFHYLAERFNPCHGNLCDNPLPLPTTKFPKPFRQAFFAIWAATDDDGEEGSGVHAPLTITTPLCIANSFGPFVVVLVERCKTKSCDFLARISN</sequence>
<organism evidence="1 2">
    <name type="scientific">Araneus ventricosus</name>
    <name type="common">Orbweaver spider</name>
    <name type="synonym">Epeira ventricosa</name>
    <dbReference type="NCBI Taxonomy" id="182803"/>
    <lineage>
        <taxon>Eukaryota</taxon>
        <taxon>Metazoa</taxon>
        <taxon>Ecdysozoa</taxon>
        <taxon>Arthropoda</taxon>
        <taxon>Chelicerata</taxon>
        <taxon>Arachnida</taxon>
        <taxon>Araneae</taxon>
        <taxon>Araneomorphae</taxon>
        <taxon>Entelegynae</taxon>
        <taxon>Araneoidea</taxon>
        <taxon>Araneidae</taxon>
        <taxon>Araneus</taxon>
    </lineage>
</organism>
<accession>A0A4Y2IC23</accession>
<dbReference type="EMBL" id="BGPR01106095">
    <property type="protein sequence ID" value="GBM75204.1"/>
    <property type="molecule type" value="Genomic_DNA"/>
</dbReference>
<comment type="caution">
    <text evidence="1">The sequence shown here is derived from an EMBL/GenBank/DDBJ whole genome shotgun (WGS) entry which is preliminary data.</text>
</comment>
<keyword evidence="2" id="KW-1185">Reference proteome</keyword>
<proteinExistence type="predicted"/>